<dbReference type="RefSeq" id="WP_097007859.1">
    <property type="nucleotide sequence ID" value="NZ_OBEJ01000001.1"/>
</dbReference>
<dbReference type="EMBL" id="OBEJ01000001">
    <property type="protein sequence ID" value="SNZ05528.1"/>
    <property type="molecule type" value="Genomic_DNA"/>
</dbReference>
<sequence length="41" mass="4651">MPEITVSDSLYRQLEDAADGGEMEDAMWEMVYLLQRGSDPT</sequence>
<organism evidence="1 2">
    <name type="scientific">Natronoarchaeum philippinense</name>
    <dbReference type="NCBI Taxonomy" id="558529"/>
    <lineage>
        <taxon>Archaea</taxon>
        <taxon>Methanobacteriati</taxon>
        <taxon>Methanobacteriota</taxon>
        <taxon>Stenosarchaea group</taxon>
        <taxon>Halobacteria</taxon>
        <taxon>Halobacteriales</taxon>
        <taxon>Natronoarchaeaceae</taxon>
    </lineage>
</organism>
<dbReference type="OrthoDB" id="333628at2157"/>
<reference evidence="1 2" key="1">
    <citation type="submission" date="2017-09" db="EMBL/GenBank/DDBJ databases">
        <authorList>
            <person name="Ehlers B."/>
            <person name="Leendertz F.H."/>
        </authorList>
    </citation>
    <scope>NUCLEOTIDE SEQUENCE [LARGE SCALE GENOMIC DNA]</scope>
    <source>
        <strain evidence="1 2">DSM 27208</strain>
    </source>
</reference>
<dbReference type="AlphaFoldDB" id="A0A285N880"/>
<protein>
    <submittedName>
        <fullName evidence="1">Uncharacterized protein</fullName>
    </submittedName>
</protein>
<name>A0A285N880_NATPI</name>
<proteinExistence type="predicted"/>
<keyword evidence="2" id="KW-1185">Reference proteome</keyword>
<dbReference type="Proteomes" id="UP000219453">
    <property type="component" value="Unassembled WGS sequence"/>
</dbReference>
<accession>A0A285N880</accession>
<evidence type="ECO:0000313" key="1">
    <source>
        <dbReference type="EMBL" id="SNZ05528.1"/>
    </source>
</evidence>
<evidence type="ECO:0000313" key="2">
    <source>
        <dbReference type="Proteomes" id="UP000219453"/>
    </source>
</evidence>
<gene>
    <name evidence="1" type="ORF">SAMN06269185_0883</name>
</gene>